<feature type="domain" description="AP2/ERF" evidence="4">
    <location>
        <begin position="96"/>
        <end position="153"/>
    </location>
</feature>
<keyword evidence="6" id="KW-1185">Reference proteome</keyword>
<accession>R9BU19</accession>
<dbReference type="InterPro" id="IPR001471">
    <property type="entry name" value="AP2/ERF_dom"/>
</dbReference>
<organism evidence="5 6">
    <name type="scientific">Clostridium sartagoforme AAU1</name>
    <dbReference type="NCBI Taxonomy" id="1202534"/>
    <lineage>
        <taxon>Bacteria</taxon>
        <taxon>Bacillati</taxon>
        <taxon>Bacillota</taxon>
        <taxon>Clostridia</taxon>
        <taxon>Eubacteriales</taxon>
        <taxon>Clostridiaceae</taxon>
        <taxon>Clostridium</taxon>
    </lineage>
</organism>
<evidence type="ECO:0000256" key="2">
    <source>
        <dbReference type="ARBA" id="ARBA00023125"/>
    </source>
</evidence>
<evidence type="ECO:0000313" key="5">
    <source>
        <dbReference type="EMBL" id="EOR20568.1"/>
    </source>
</evidence>
<dbReference type="Proteomes" id="UP000013988">
    <property type="component" value="Unassembled WGS sequence"/>
</dbReference>
<evidence type="ECO:0000256" key="1">
    <source>
        <dbReference type="ARBA" id="ARBA00023015"/>
    </source>
</evidence>
<dbReference type="InterPro" id="IPR036955">
    <property type="entry name" value="AP2/ERF_dom_sf"/>
</dbReference>
<dbReference type="EMBL" id="ASRV01000194">
    <property type="protein sequence ID" value="EOR20568.1"/>
    <property type="molecule type" value="Genomic_DNA"/>
</dbReference>
<dbReference type="OrthoDB" id="552713at2"/>
<dbReference type="PATRIC" id="fig|1202534.3.peg.3230"/>
<dbReference type="RefSeq" id="WP_016208503.1">
    <property type="nucleotide sequence ID" value="NZ_ASRV01000194.1"/>
</dbReference>
<sequence length="153" mass="17862">MAKYKDISNQRFGKLTPIKVTGKYYKWVVWQCKCDCGNIVEVPSNRLRNGEKKSCGCLREEYYENRLNNNIKKYQVDGTNIAYLKSKKLSKANKSGVRGVSQKKNGKWLAQIVFKRKSYNLGTYEKFEDAVKARKEAEEKLHKEFLKEIKHLG</sequence>
<evidence type="ECO:0000256" key="3">
    <source>
        <dbReference type="ARBA" id="ARBA00023163"/>
    </source>
</evidence>
<evidence type="ECO:0000259" key="4">
    <source>
        <dbReference type="PROSITE" id="PS51032"/>
    </source>
</evidence>
<gene>
    <name evidence="5" type="ORF">A500_16295</name>
</gene>
<dbReference type="GO" id="GO:0003677">
    <property type="term" value="F:DNA binding"/>
    <property type="evidence" value="ECO:0007669"/>
    <property type="project" value="UniProtKB-KW"/>
</dbReference>
<keyword evidence="2" id="KW-0238">DNA-binding</keyword>
<dbReference type="Gene3D" id="3.30.730.10">
    <property type="entry name" value="AP2/ERF domain"/>
    <property type="match status" value="1"/>
</dbReference>
<proteinExistence type="predicted"/>
<dbReference type="PROSITE" id="PS51032">
    <property type="entry name" value="AP2_ERF"/>
    <property type="match status" value="1"/>
</dbReference>
<reference evidence="5 6" key="1">
    <citation type="submission" date="2013-03" db="EMBL/GenBank/DDBJ databases">
        <title>Whole genome shotgun sequencing of Clostridium sartagoforme AAU1.</title>
        <authorList>
            <person name="Joshi C.G."/>
            <person name="Duggirala S.M."/>
            <person name="Nathani N.M."/>
            <person name="Bhatt V.D."/>
            <person name="Patel A.K."/>
            <person name="Pandya P.R."/>
            <person name="KaPatel J.A."/>
        </authorList>
    </citation>
    <scope>NUCLEOTIDE SEQUENCE [LARGE SCALE GENOMIC DNA]</scope>
    <source>
        <strain evidence="5 6">AAU1</strain>
    </source>
</reference>
<keyword evidence="3" id="KW-0804">Transcription</keyword>
<name>R9BU19_9CLOT</name>
<evidence type="ECO:0000313" key="6">
    <source>
        <dbReference type="Proteomes" id="UP000013988"/>
    </source>
</evidence>
<protein>
    <submittedName>
        <fullName evidence="5">AP2 domain-containing protein</fullName>
    </submittedName>
</protein>
<dbReference type="GO" id="GO:0003700">
    <property type="term" value="F:DNA-binding transcription factor activity"/>
    <property type="evidence" value="ECO:0007669"/>
    <property type="project" value="InterPro"/>
</dbReference>
<dbReference type="AlphaFoldDB" id="R9BU19"/>
<keyword evidence="1" id="KW-0805">Transcription regulation</keyword>
<dbReference type="SUPFAM" id="SSF54171">
    <property type="entry name" value="DNA-binding domain"/>
    <property type="match status" value="1"/>
</dbReference>
<comment type="caution">
    <text evidence="5">The sequence shown here is derived from an EMBL/GenBank/DDBJ whole genome shotgun (WGS) entry which is preliminary data.</text>
</comment>
<dbReference type="InterPro" id="IPR016177">
    <property type="entry name" value="DNA-bd_dom_sf"/>
</dbReference>